<keyword evidence="2" id="KW-1185">Reference proteome</keyword>
<feature type="region of interest" description="Disordered" evidence="1">
    <location>
        <begin position="311"/>
        <end position="364"/>
    </location>
</feature>
<dbReference type="RefSeq" id="XP_031572963.1">
    <property type="nucleotide sequence ID" value="XM_031717103.1"/>
</dbReference>
<dbReference type="AlphaFoldDB" id="A0A6P8J4P1"/>
<dbReference type="GeneID" id="116306965"/>
<evidence type="ECO:0000256" key="1">
    <source>
        <dbReference type="SAM" id="MobiDB-lite"/>
    </source>
</evidence>
<sequence>MNHDMSKIKIVIWDWTVRHRGIDLWCHHLLPLLFLETSEQFNCVVWWEVADSSHNYKHKMSGLSIGLSTFNSCNKAGSIPHFTQHLTLHPNDYRALTWRGRALSIVGKAAEAKADFQKACRVSDGPKKLLAQAHLMNIDGNMQQKVAILQNTTRQYPNCSEAWHDLGSHTYQFEGTIDPAFQFLGRANRLATINSETEDPWYPWCNQTIGDIYFHEKRQVNDAREHYATAVQSSNTLTVGHLGLSRCEILNNNLARAETSFLTAKRLNPVLVTWESFDEFRQQFMAQHAVAGIAFLVSEFSKVLTNFTTDDQQYSANGGNTRSQSGYQGGGSGGRGNGGSGDGSGSDDEDMTPENLREREWTRIKKEAPSAKKYRGKKFYQSKCKRYWYSKIAPAERHGTEVKSFLKKYADKGRTIELMCSIDENMDEMHGKHESGKYAVIKKSDMDGMS</sequence>
<dbReference type="SUPFAM" id="SSF48452">
    <property type="entry name" value="TPR-like"/>
    <property type="match status" value="1"/>
</dbReference>
<evidence type="ECO:0000313" key="3">
    <source>
        <dbReference type="RefSeq" id="XP_031572963.1"/>
    </source>
</evidence>
<name>A0A6P8J4P1_ACTTE</name>
<feature type="compositionally biased region" description="Gly residues" evidence="1">
    <location>
        <begin position="327"/>
        <end position="344"/>
    </location>
</feature>
<feature type="compositionally biased region" description="Basic and acidic residues" evidence="1">
    <location>
        <begin position="355"/>
        <end position="364"/>
    </location>
</feature>
<accession>A0A6P8J4P1</accession>
<dbReference type="InterPro" id="IPR011990">
    <property type="entry name" value="TPR-like_helical_dom_sf"/>
</dbReference>
<feature type="compositionally biased region" description="Polar residues" evidence="1">
    <location>
        <begin position="311"/>
        <end position="321"/>
    </location>
</feature>
<dbReference type="KEGG" id="aten:116306965"/>
<dbReference type="OrthoDB" id="6106239at2759"/>
<dbReference type="Proteomes" id="UP000515163">
    <property type="component" value="Unplaced"/>
</dbReference>
<proteinExistence type="predicted"/>
<reference evidence="3" key="1">
    <citation type="submission" date="2025-08" db="UniProtKB">
        <authorList>
            <consortium name="RefSeq"/>
        </authorList>
    </citation>
    <scope>IDENTIFICATION</scope>
    <source>
        <tissue evidence="3">Tentacle</tissue>
    </source>
</reference>
<gene>
    <name evidence="3" type="primary">LOC116306965</name>
</gene>
<protein>
    <submittedName>
        <fullName evidence="3">Uncharacterized protein LOC116306965</fullName>
    </submittedName>
</protein>
<dbReference type="Gene3D" id="1.25.40.10">
    <property type="entry name" value="Tetratricopeptide repeat domain"/>
    <property type="match status" value="2"/>
</dbReference>
<evidence type="ECO:0000313" key="2">
    <source>
        <dbReference type="Proteomes" id="UP000515163"/>
    </source>
</evidence>
<organism evidence="2 3">
    <name type="scientific">Actinia tenebrosa</name>
    <name type="common">Australian red waratah sea anemone</name>
    <dbReference type="NCBI Taxonomy" id="6105"/>
    <lineage>
        <taxon>Eukaryota</taxon>
        <taxon>Metazoa</taxon>
        <taxon>Cnidaria</taxon>
        <taxon>Anthozoa</taxon>
        <taxon>Hexacorallia</taxon>
        <taxon>Actiniaria</taxon>
        <taxon>Actiniidae</taxon>
        <taxon>Actinia</taxon>
    </lineage>
</organism>
<dbReference type="InParanoid" id="A0A6P8J4P1"/>